<protein>
    <submittedName>
        <fullName evidence="2">9600_t:CDS:1</fullName>
    </submittedName>
</protein>
<evidence type="ECO:0000256" key="1">
    <source>
        <dbReference type="SAM" id="MobiDB-lite"/>
    </source>
</evidence>
<sequence length="105" mass="11683">NRKLENDLNNLTHKCKPGNVNFCGIEMDEGYESEVEKEEAFVTPVAQQCSKRLEDQAAERYRFILSRPETPVVPSVNVNPLQPVSQAPVAPPVNMIPSQPIPEAP</sequence>
<name>A0A9N9IQM4_9GLOM</name>
<keyword evidence="3" id="KW-1185">Reference proteome</keyword>
<dbReference type="Proteomes" id="UP000789396">
    <property type="component" value="Unassembled WGS sequence"/>
</dbReference>
<accession>A0A9N9IQM4</accession>
<evidence type="ECO:0000313" key="3">
    <source>
        <dbReference type="Proteomes" id="UP000789396"/>
    </source>
</evidence>
<evidence type="ECO:0000313" key="2">
    <source>
        <dbReference type="EMBL" id="CAG8746578.1"/>
    </source>
</evidence>
<gene>
    <name evidence="2" type="ORF">RFULGI_LOCUS13276</name>
</gene>
<dbReference type="AlphaFoldDB" id="A0A9N9IQM4"/>
<feature type="region of interest" description="Disordered" evidence="1">
    <location>
        <begin position="83"/>
        <end position="105"/>
    </location>
</feature>
<feature type="non-terminal residue" evidence="2">
    <location>
        <position position="105"/>
    </location>
</feature>
<dbReference type="OrthoDB" id="2487694at2759"/>
<proteinExistence type="predicted"/>
<organism evidence="2 3">
    <name type="scientific">Racocetra fulgida</name>
    <dbReference type="NCBI Taxonomy" id="60492"/>
    <lineage>
        <taxon>Eukaryota</taxon>
        <taxon>Fungi</taxon>
        <taxon>Fungi incertae sedis</taxon>
        <taxon>Mucoromycota</taxon>
        <taxon>Glomeromycotina</taxon>
        <taxon>Glomeromycetes</taxon>
        <taxon>Diversisporales</taxon>
        <taxon>Gigasporaceae</taxon>
        <taxon>Racocetra</taxon>
    </lineage>
</organism>
<feature type="non-terminal residue" evidence="2">
    <location>
        <position position="1"/>
    </location>
</feature>
<dbReference type="EMBL" id="CAJVPZ010034388">
    <property type="protein sequence ID" value="CAG8746578.1"/>
    <property type="molecule type" value="Genomic_DNA"/>
</dbReference>
<comment type="caution">
    <text evidence="2">The sequence shown here is derived from an EMBL/GenBank/DDBJ whole genome shotgun (WGS) entry which is preliminary data.</text>
</comment>
<reference evidence="2" key="1">
    <citation type="submission" date="2021-06" db="EMBL/GenBank/DDBJ databases">
        <authorList>
            <person name="Kallberg Y."/>
            <person name="Tangrot J."/>
            <person name="Rosling A."/>
        </authorList>
    </citation>
    <scope>NUCLEOTIDE SEQUENCE</scope>
    <source>
        <strain evidence="2">IN212</strain>
    </source>
</reference>